<comment type="caution">
    <text evidence="1">The sequence shown here is derived from an EMBL/GenBank/DDBJ whole genome shotgun (WGS) entry which is preliminary data.</text>
</comment>
<accession>A0A9P6TBA0</accession>
<gene>
    <name evidence="1" type="ORF">CROQUDRAFT_93085</name>
</gene>
<organism evidence="1 2">
    <name type="scientific">Cronartium quercuum f. sp. fusiforme G11</name>
    <dbReference type="NCBI Taxonomy" id="708437"/>
    <lineage>
        <taxon>Eukaryota</taxon>
        <taxon>Fungi</taxon>
        <taxon>Dikarya</taxon>
        <taxon>Basidiomycota</taxon>
        <taxon>Pucciniomycotina</taxon>
        <taxon>Pucciniomycetes</taxon>
        <taxon>Pucciniales</taxon>
        <taxon>Coleosporiaceae</taxon>
        <taxon>Cronartium</taxon>
    </lineage>
</organism>
<keyword evidence="2" id="KW-1185">Reference proteome</keyword>
<dbReference type="AlphaFoldDB" id="A0A9P6TBA0"/>
<dbReference type="Proteomes" id="UP000886653">
    <property type="component" value="Unassembled WGS sequence"/>
</dbReference>
<reference evidence="1" key="1">
    <citation type="submission" date="2013-11" db="EMBL/GenBank/DDBJ databases">
        <title>Genome sequence of the fusiform rust pathogen reveals effectors for host alternation and coevolution with pine.</title>
        <authorList>
            <consortium name="DOE Joint Genome Institute"/>
            <person name="Smith K."/>
            <person name="Pendleton A."/>
            <person name="Kubisiak T."/>
            <person name="Anderson C."/>
            <person name="Salamov A."/>
            <person name="Aerts A."/>
            <person name="Riley R."/>
            <person name="Clum A."/>
            <person name="Lindquist E."/>
            <person name="Ence D."/>
            <person name="Campbell M."/>
            <person name="Kronenberg Z."/>
            <person name="Feau N."/>
            <person name="Dhillon B."/>
            <person name="Hamelin R."/>
            <person name="Burleigh J."/>
            <person name="Smith J."/>
            <person name="Yandell M."/>
            <person name="Nelson C."/>
            <person name="Grigoriev I."/>
            <person name="Davis J."/>
        </authorList>
    </citation>
    <scope>NUCLEOTIDE SEQUENCE</scope>
    <source>
        <strain evidence="1">G11</strain>
    </source>
</reference>
<dbReference type="EMBL" id="MU167266">
    <property type="protein sequence ID" value="KAG0146046.1"/>
    <property type="molecule type" value="Genomic_DNA"/>
</dbReference>
<name>A0A9P6TBA0_9BASI</name>
<proteinExistence type="predicted"/>
<evidence type="ECO:0000313" key="1">
    <source>
        <dbReference type="EMBL" id="KAG0146046.1"/>
    </source>
</evidence>
<sequence>MYEDGVVFWGLGVVLMGQERAIEQSQNLRRKTSGVLEREISNQTLSTSSSSSSLEYSSYYNLLLKDSLNEEDTQS</sequence>
<protein>
    <submittedName>
        <fullName evidence="1">Uncharacterized protein</fullName>
    </submittedName>
</protein>
<evidence type="ECO:0000313" key="2">
    <source>
        <dbReference type="Proteomes" id="UP000886653"/>
    </source>
</evidence>